<feature type="non-terminal residue" evidence="1">
    <location>
        <position position="260"/>
    </location>
</feature>
<evidence type="ECO:0000313" key="2">
    <source>
        <dbReference type="Proteomes" id="UP001139981"/>
    </source>
</evidence>
<keyword evidence="2" id="KW-1185">Reference proteome</keyword>
<sequence length="260" mass="28455">MELVDAHQPVEQVALGYSGGETDGADDNDPFVCKLGGKAAWLDSSSPLPDRSCVVCEQCGSDMLLLVQTYVPLSDSPYDRVLYVWACNRRVCTGKPGTARAIRAHLLNKEYALKLVKRSKAPARQQLKSSGPMAFAAPGIESLSSHLDTLSISPVVSGSDEVLKRVEWPQSAACLPPQYLEFDKERLNKDRIPERYQAEIDHALEAAYGDAGGNVKKGKKSAEAGNEWADEKYERAARPKGTDAAFERFSRVVSQNPEQV</sequence>
<evidence type="ECO:0000313" key="1">
    <source>
        <dbReference type="EMBL" id="KAJ2889715.1"/>
    </source>
</evidence>
<dbReference type="Proteomes" id="UP001139981">
    <property type="component" value="Unassembled WGS sequence"/>
</dbReference>
<name>A0ACC1LY85_9FUNG</name>
<accession>A0ACC1LY85</accession>
<protein>
    <submittedName>
        <fullName evidence="1">Uncharacterized protein</fullName>
    </submittedName>
</protein>
<organism evidence="1 2">
    <name type="scientific">Coemansia aciculifera</name>
    <dbReference type="NCBI Taxonomy" id="417176"/>
    <lineage>
        <taxon>Eukaryota</taxon>
        <taxon>Fungi</taxon>
        <taxon>Fungi incertae sedis</taxon>
        <taxon>Zoopagomycota</taxon>
        <taxon>Kickxellomycotina</taxon>
        <taxon>Kickxellomycetes</taxon>
        <taxon>Kickxellales</taxon>
        <taxon>Kickxellaceae</taxon>
        <taxon>Coemansia</taxon>
    </lineage>
</organism>
<reference evidence="1" key="1">
    <citation type="submission" date="2022-07" db="EMBL/GenBank/DDBJ databases">
        <title>Phylogenomic reconstructions and comparative analyses of Kickxellomycotina fungi.</title>
        <authorList>
            <person name="Reynolds N.K."/>
            <person name="Stajich J.E."/>
            <person name="Barry K."/>
            <person name="Grigoriev I.V."/>
            <person name="Crous P."/>
            <person name="Smith M.E."/>
        </authorList>
    </citation>
    <scope>NUCLEOTIDE SEQUENCE</scope>
    <source>
        <strain evidence="1">CBS 190363</strain>
    </source>
</reference>
<comment type="caution">
    <text evidence="1">The sequence shown here is derived from an EMBL/GenBank/DDBJ whole genome shotgun (WGS) entry which is preliminary data.</text>
</comment>
<gene>
    <name evidence="1" type="ORF">IWW38_004543</name>
</gene>
<dbReference type="EMBL" id="JANBVB010001701">
    <property type="protein sequence ID" value="KAJ2889715.1"/>
    <property type="molecule type" value="Genomic_DNA"/>
</dbReference>
<proteinExistence type="predicted"/>